<sequence>MTRFWIDGVENGPIPSDNRSLMYGEGVFETLRVIDHQLPLLRYHWQRVTEAAEQLGLCVSLDVAENFIRSLDLTGIQWLRLQWSPRSTGRGYGAQDRAAPCHLLIWAGSELTSDASGVKLRRLTTQLPRRSFSHGLKMVSAPEYSQAARELAALVPTHSVSDGLLLTSKGDVIETTRSNIIFIGLEGIVTPCLREYGVGGVMRRALLEQAKLKGWKVVVRPIHYRELDSFTSVYVSNALMGCRPVDQIDSHYYSPSNTFNFEALSRELGFNDD</sequence>
<evidence type="ECO:0000313" key="3">
    <source>
        <dbReference type="Proteomes" id="UP000267187"/>
    </source>
</evidence>
<evidence type="ECO:0000313" key="2">
    <source>
        <dbReference type="EMBL" id="RMA81090.1"/>
    </source>
</evidence>
<accession>A0A3M0A8C5</accession>
<dbReference type="GO" id="GO:0046394">
    <property type="term" value="P:carboxylic acid biosynthetic process"/>
    <property type="evidence" value="ECO:0007669"/>
    <property type="project" value="UniProtKB-ARBA"/>
</dbReference>
<dbReference type="RefSeq" id="WP_147434517.1">
    <property type="nucleotide sequence ID" value="NZ_REFJ01000002.1"/>
</dbReference>
<name>A0A3M0A8C5_9GAMM</name>
<proteinExistence type="inferred from homology"/>
<dbReference type="InterPro" id="IPR043132">
    <property type="entry name" value="BCAT-like_C"/>
</dbReference>
<dbReference type="InterPro" id="IPR001544">
    <property type="entry name" value="Aminotrans_IV"/>
</dbReference>
<comment type="caution">
    <text evidence="2">The sequence shown here is derived from an EMBL/GenBank/DDBJ whole genome shotgun (WGS) entry which is preliminary data.</text>
</comment>
<dbReference type="EMBL" id="REFJ01000002">
    <property type="protein sequence ID" value="RMA81090.1"/>
    <property type="molecule type" value="Genomic_DNA"/>
</dbReference>
<dbReference type="PANTHER" id="PTHR42743">
    <property type="entry name" value="AMINO-ACID AMINOTRANSFERASE"/>
    <property type="match status" value="1"/>
</dbReference>
<dbReference type="InterPro" id="IPR036038">
    <property type="entry name" value="Aminotransferase-like"/>
</dbReference>
<dbReference type="AlphaFoldDB" id="A0A3M0A8C5"/>
<gene>
    <name evidence="2" type="ORF">DFR27_0884</name>
</gene>
<organism evidence="2 3">
    <name type="scientific">Umboniibacter marinipuniceus</name>
    <dbReference type="NCBI Taxonomy" id="569599"/>
    <lineage>
        <taxon>Bacteria</taxon>
        <taxon>Pseudomonadati</taxon>
        <taxon>Pseudomonadota</taxon>
        <taxon>Gammaproteobacteria</taxon>
        <taxon>Cellvibrionales</taxon>
        <taxon>Cellvibrionaceae</taxon>
        <taxon>Umboniibacter</taxon>
    </lineage>
</organism>
<reference evidence="2 3" key="1">
    <citation type="submission" date="2018-10" db="EMBL/GenBank/DDBJ databases">
        <title>Genomic Encyclopedia of Type Strains, Phase IV (KMG-IV): sequencing the most valuable type-strain genomes for metagenomic binning, comparative biology and taxonomic classification.</title>
        <authorList>
            <person name="Goeker M."/>
        </authorList>
    </citation>
    <scope>NUCLEOTIDE SEQUENCE [LARGE SCALE GENOMIC DNA]</scope>
    <source>
        <strain evidence="2 3">DSM 25080</strain>
    </source>
</reference>
<dbReference type="InterPro" id="IPR043131">
    <property type="entry name" value="BCAT-like_N"/>
</dbReference>
<protein>
    <submittedName>
        <fullName evidence="2">Aminodeoxychorismate lyase apoprotein</fullName>
    </submittedName>
</protein>
<evidence type="ECO:0000256" key="1">
    <source>
        <dbReference type="ARBA" id="ARBA00009320"/>
    </source>
</evidence>
<dbReference type="Gene3D" id="3.20.10.10">
    <property type="entry name" value="D-amino Acid Aminotransferase, subunit A, domain 2"/>
    <property type="match status" value="1"/>
</dbReference>
<dbReference type="Proteomes" id="UP000267187">
    <property type="component" value="Unassembled WGS sequence"/>
</dbReference>
<dbReference type="SUPFAM" id="SSF56752">
    <property type="entry name" value="D-aminoacid aminotransferase-like PLP-dependent enzymes"/>
    <property type="match status" value="1"/>
</dbReference>
<dbReference type="Gene3D" id="3.30.470.10">
    <property type="match status" value="1"/>
</dbReference>
<dbReference type="PANTHER" id="PTHR42743:SF13">
    <property type="entry name" value="P-LOOP CONTAINING NUCLEOSIDE TRIPHOSPHATE HYDROLASE PROTEIN"/>
    <property type="match status" value="1"/>
</dbReference>
<dbReference type="Pfam" id="PF01063">
    <property type="entry name" value="Aminotran_4"/>
    <property type="match status" value="1"/>
</dbReference>
<dbReference type="InterPro" id="IPR050571">
    <property type="entry name" value="Class-IV_PLP-Dep_Aminotrnsfr"/>
</dbReference>
<comment type="similarity">
    <text evidence="1">Belongs to the class-IV pyridoxal-phosphate-dependent aminotransferase family.</text>
</comment>
<keyword evidence="2" id="KW-0456">Lyase</keyword>
<dbReference type="OrthoDB" id="9805628at2"/>
<dbReference type="GO" id="GO:0016829">
    <property type="term" value="F:lyase activity"/>
    <property type="evidence" value="ECO:0007669"/>
    <property type="project" value="UniProtKB-KW"/>
</dbReference>
<keyword evidence="3" id="KW-1185">Reference proteome</keyword>